<reference evidence="1 2" key="1">
    <citation type="submission" date="2019-03" db="EMBL/GenBank/DDBJ databases">
        <title>Genomics of glacier-inhabiting Cryobacterium strains.</title>
        <authorList>
            <person name="Liu Q."/>
            <person name="Xin Y.-H."/>
        </authorList>
    </citation>
    <scope>NUCLEOTIDE SEQUENCE [LARGE SCALE GENOMIC DNA]</scope>
    <source>
        <strain evidence="1 2">MDB1-5</strain>
    </source>
</reference>
<protein>
    <recommendedName>
        <fullName evidence="3">HNH endonuclease</fullName>
    </recommendedName>
</protein>
<dbReference type="RefSeq" id="WP_134562318.1">
    <property type="nucleotide sequence ID" value="NZ_SOFS01000046.1"/>
</dbReference>
<evidence type="ECO:0000313" key="1">
    <source>
        <dbReference type="EMBL" id="TFC16558.1"/>
    </source>
</evidence>
<organism evidence="1 2">
    <name type="scientific">Cryobacterium glucosi</name>
    <dbReference type="NCBI Taxonomy" id="1259175"/>
    <lineage>
        <taxon>Bacteria</taxon>
        <taxon>Bacillati</taxon>
        <taxon>Actinomycetota</taxon>
        <taxon>Actinomycetes</taxon>
        <taxon>Micrococcales</taxon>
        <taxon>Microbacteriaceae</taxon>
        <taxon>Cryobacterium</taxon>
    </lineage>
</organism>
<dbReference type="Proteomes" id="UP000297604">
    <property type="component" value="Unassembled WGS sequence"/>
</dbReference>
<evidence type="ECO:0008006" key="3">
    <source>
        <dbReference type="Google" id="ProtNLM"/>
    </source>
</evidence>
<sequence length="235" mass="25758">MSDSCVRGKANPSQATRFRLWADSAGYCQSPTCQKALFVDLQSGSSAHFGEIAHVIAASGDGPRGDASVDEPDLGAWDNLILLCANCHTIADKAPIDHPVEMLLAWKEGRLAVIEAALGIASFASRAEARTAIEPYATQNRYLHRTIGPDNEYRFNPEAEEAAMWQHDMVETVIPNHRRILRIIDANTQLLTPAEKEVVAEYRSHVDGLTYRHQGEGGLKTVLFPKAMEGIFGDS</sequence>
<proteinExistence type="predicted"/>
<accession>A0ABY2IHQ1</accession>
<evidence type="ECO:0000313" key="2">
    <source>
        <dbReference type="Proteomes" id="UP000297604"/>
    </source>
</evidence>
<keyword evidence="2" id="KW-1185">Reference proteome</keyword>
<gene>
    <name evidence="1" type="ORF">E3O46_18075</name>
</gene>
<name>A0ABY2IHQ1_9MICO</name>
<comment type="caution">
    <text evidence="1">The sequence shown here is derived from an EMBL/GenBank/DDBJ whole genome shotgun (WGS) entry which is preliminary data.</text>
</comment>
<dbReference type="EMBL" id="SOFS01000046">
    <property type="protein sequence ID" value="TFC16558.1"/>
    <property type="molecule type" value="Genomic_DNA"/>
</dbReference>